<feature type="compositionally biased region" description="Acidic residues" evidence="1">
    <location>
        <begin position="140"/>
        <end position="154"/>
    </location>
</feature>
<accession>A0AAX4PLE5</accession>
<gene>
    <name evidence="2" type="ORF">HKI87_15g80670</name>
</gene>
<sequence length="353" mass="39433">MGSPKDFDEVYARLSKHVTPEKSRKLELLEVERIRRIKATEEKYLRQTHDKYGELKKRRSQAYQSEKEISKYKRDYAVAKQKLWEARMQLLDNMYMYNMGSHTVPLTMDGSKDPAHGVQGTGRERYGENGRQHNSPPDYGAEEVSDDSYEEEREAEVGPALDAEKRVERPRSAPRPVMAPTTPRAGALSRLLSRFLFRRAKNVFVLAMWGVLAGCQVVEDVSVCSDYVLGKSLALAVRGVRLLRRRPESGSGRTEEGGVGKSGRRDERAGPNPQVVRAACYALGMASVYLLNEGAGGRVLRLGRRAKREAARTALVSEATRGDKARGRADRKIPPEAIVLTTEVNKTSRAGQG</sequence>
<feature type="region of interest" description="Disordered" evidence="1">
    <location>
        <begin position="107"/>
        <end position="181"/>
    </location>
</feature>
<name>A0AAX4PLE5_9CHLO</name>
<feature type="compositionally biased region" description="Basic and acidic residues" evidence="1">
    <location>
        <begin position="122"/>
        <end position="131"/>
    </location>
</feature>
<organism evidence="2 3">
    <name type="scientific">Chloropicon roscoffensis</name>
    <dbReference type="NCBI Taxonomy" id="1461544"/>
    <lineage>
        <taxon>Eukaryota</taxon>
        <taxon>Viridiplantae</taxon>
        <taxon>Chlorophyta</taxon>
        <taxon>Chloropicophyceae</taxon>
        <taxon>Chloropicales</taxon>
        <taxon>Chloropicaceae</taxon>
        <taxon>Chloropicon</taxon>
    </lineage>
</organism>
<keyword evidence="3" id="KW-1185">Reference proteome</keyword>
<feature type="compositionally biased region" description="Basic and acidic residues" evidence="1">
    <location>
        <begin position="162"/>
        <end position="171"/>
    </location>
</feature>
<reference evidence="2 3" key="1">
    <citation type="submission" date="2024-03" db="EMBL/GenBank/DDBJ databases">
        <title>Complete genome sequence of the green alga Chloropicon roscoffensis RCC1871.</title>
        <authorList>
            <person name="Lemieux C."/>
            <person name="Pombert J.-F."/>
            <person name="Otis C."/>
            <person name="Turmel M."/>
        </authorList>
    </citation>
    <scope>NUCLEOTIDE SEQUENCE [LARGE SCALE GENOMIC DNA]</scope>
    <source>
        <strain evidence="2 3">RCC1871</strain>
    </source>
</reference>
<evidence type="ECO:0000313" key="2">
    <source>
        <dbReference type="EMBL" id="WZN66500.1"/>
    </source>
</evidence>
<protein>
    <submittedName>
        <fullName evidence="2">Uncharacterized protein</fullName>
    </submittedName>
</protein>
<dbReference type="Proteomes" id="UP001472866">
    <property type="component" value="Chromosome 15"/>
</dbReference>
<feature type="region of interest" description="Disordered" evidence="1">
    <location>
        <begin position="247"/>
        <end position="271"/>
    </location>
</feature>
<feature type="compositionally biased region" description="Basic and acidic residues" evidence="1">
    <location>
        <begin position="247"/>
        <end position="269"/>
    </location>
</feature>
<dbReference type="EMBL" id="CP151515">
    <property type="protein sequence ID" value="WZN66500.1"/>
    <property type="molecule type" value="Genomic_DNA"/>
</dbReference>
<proteinExistence type="predicted"/>
<evidence type="ECO:0000256" key="1">
    <source>
        <dbReference type="SAM" id="MobiDB-lite"/>
    </source>
</evidence>
<evidence type="ECO:0000313" key="3">
    <source>
        <dbReference type="Proteomes" id="UP001472866"/>
    </source>
</evidence>
<dbReference type="AlphaFoldDB" id="A0AAX4PLE5"/>